<accession>A0A8S3X922</accession>
<dbReference type="Proteomes" id="UP000691718">
    <property type="component" value="Unassembled WGS sequence"/>
</dbReference>
<sequence length="359" mass="40707">MTGKCGKCSKQLPRKQFLICTSCNTSYDIDCAGAEKRFFLMNDEHKRRWKCVSCCTKPHSSSSGIAASTPYDEHVAIRNKCVVNISTSNSFESLADNSLADEDDADNCNTTLNRSCPELSTITAYDLEELKQKILNLQSRLVIAEKEIENLLQENTNLTDKIAAREAKINQLKQICSSSIKQRKKRKEIYESRSSSVVNQSFEGINAGNSENKENLAETNQPKKRNIFILGDQQMRGLAIKILEYRYGKYNDVYNVTSIIKSQAQSRDIMTNFNVIPENMNEDDVIILSVGSNDNDPYLLYGNVCNFLVIYKNYYLKAALEEFKDKKLDIQVLCLSETFIQSGDEVNLKIPNYKLAAYC</sequence>
<dbReference type="AlphaFoldDB" id="A0A8S3X922"/>
<proteinExistence type="predicted"/>
<reference evidence="2" key="1">
    <citation type="submission" date="2021-04" db="EMBL/GenBank/DDBJ databases">
        <authorList>
            <person name="Tunstrom K."/>
        </authorList>
    </citation>
    <scope>NUCLEOTIDE SEQUENCE</scope>
</reference>
<organism evidence="2 3">
    <name type="scientific">Parnassius apollo</name>
    <name type="common">Apollo butterfly</name>
    <name type="synonym">Papilio apollo</name>
    <dbReference type="NCBI Taxonomy" id="110799"/>
    <lineage>
        <taxon>Eukaryota</taxon>
        <taxon>Metazoa</taxon>
        <taxon>Ecdysozoa</taxon>
        <taxon>Arthropoda</taxon>
        <taxon>Hexapoda</taxon>
        <taxon>Insecta</taxon>
        <taxon>Pterygota</taxon>
        <taxon>Neoptera</taxon>
        <taxon>Endopterygota</taxon>
        <taxon>Lepidoptera</taxon>
        <taxon>Glossata</taxon>
        <taxon>Ditrysia</taxon>
        <taxon>Papilionoidea</taxon>
        <taxon>Papilionidae</taxon>
        <taxon>Parnassiinae</taxon>
        <taxon>Parnassini</taxon>
        <taxon>Parnassius</taxon>
        <taxon>Parnassius</taxon>
    </lineage>
</organism>
<keyword evidence="1" id="KW-0175">Coiled coil</keyword>
<comment type="caution">
    <text evidence="2">The sequence shown here is derived from an EMBL/GenBank/DDBJ whole genome shotgun (WGS) entry which is preliminary data.</text>
</comment>
<dbReference type="OrthoDB" id="7490061at2759"/>
<name>A0A8S3X922_PARAO</name>
<evidence type="ECO:0000313" key="3">
    <source>
        <dbReference type="Proteomes" id="UP000691718"/>
    </source>
</evidence>
<keyword evidence="3" id="KW-1185">Reference proteome</keyword>
<protein>
    <submittedName>
        <fullName evidence="2">(apollo) hypothetical protein</fullName>
    </submittedName>
</protein>
<dbReference type="EMBL" id="CAJQZP010001037">
    <property type="protein sequence ID" value="CAG5011445.1"/>
    <property type="molecule type" value="Genomic_DNA"/>
</dbReference>
<feature type="coiled-coil region" evidence="1">
    <location>
        <begin position="127"/>
        <end position="175"/>
    </location>
</feature>
<evidence type="ECO:0000256" key="1">
    <source>
        <dbReference type="SAM" id="Coils"/>
    </source>
</evidence>
<evidence type="ECO:0000313" key="2">
    <source>
        <dbReference type="EMBL" id="CAG5011445.1"/>
    </source>
</evidence>
<gene>
    <name evidence="2" type="ORF">PAPOLLO_LOCUS15592</name>
</gene>